<keyword evidence="1" id="KW-0378">Hydrolase</keyword>
<evidence type="ECO:0000313" key="3">
    <source>
        <dbReference type="Proteomes" id="UP000232323"/>
    </source>
</evidence>
<dbReference type="GO" id="GO:0004252">
    <property type="term" value="F:serine-type endopeptidase activity"/>
    <property type="evidence" value="ECO:0007669"/>
    <property type="project" value="TreeGrafter"/>
</dbReference>
<organism evidence="2 3">
    <name type="scientific">Chlamydomonas eustigma</name>
    <dbReference type="NCBI Taxonomy" id="1157962"/>
    <lineage>
        <taxon>Eukaryota</taxon>
        <taxon>Viridiplantae</taxon>
        <taxon>Chlorophyta</taxon>
        <taxon>core chlorophytes</taxon>
        <taxon>Chlorophyceae</taxon>
        <taxon>CS clade</taxon>
        <taxon>Chlamydomonadales</taxon>
        <taxon>Chlamydomonadaceae</taxon>
        <taxon>Chlamydomonas</taxon>
    </lineage>
</organism>
<reference evidence="2 3" key="1">
    <citation type="submission" date="2017-08" db="EMBL/GenBank/DDBJ databases">
        <title>Acidophilic green algal genome provides insights into adaptation to an acidic environment.</title>
        <authorList>
            <person name="Hirooka S."/>
            <person name="Hirose Y."/>
            <person name="Kanesaki Y."/>
            <person name="Higuchi S."/>
            <person name="Fujiwara T."/>
            <person name="Onuma R."/>
            <person name="Era A."/>
            <person name="Ohbayashi R."/>
            <person name="Uzuka A."/>
            <person name="Nozaki H."/>
            <person name="Yoshikawa H."/>
            <person name="Miyagishima S.Y."/>
        </authorList>
    </citation>
    <scope>NUCLEOTIDE SEQUENCE [LARGE SCALE GENOMIC DNA]</scope>
    <source>
        <strain evidence="2 3">NIES-2499</strain>
    </source>
</reference>
<comment type="caution">
    <text evidence="2">The sequence shown here is derived from an EMBL/GenBank/DDBJ whole genome shotgun (WGS) entry which is preliminary data.</text>
</comment>
<dbReference type="PANTHER" id="PTHR42776">
    <property type="entry name" value="SERINE PEPTIDASE S9 FAMILY MEMBER"/>
    <property type="match status" value="1"/>
</dbReference>
<keyword evidence="3" id="KW-1185">Reference proteome</keyword>
<name>A0A250WY14_9CHLO</name>
<dbReference type="OrthoDB" id="43744at2759"/>
<dbReference type="PANTHER" id="PTHR42776:SF28">
    <property type="entry name" value="GLUTAMYL ENDOPEPTIDASE, CHLOROPLASTIC-RELATED"/>
    <property type="match status" value="1"/>
</dbReference>
<dbReference type="AlphaFoldDB" id="A0A250WY14"/>
<protein>
    <submittedName>
        <fullName evidence="2">Uncharacterized protein</fullName>
    </submittedName>
</protein>
<dbReference type="InterPro" id="IPR029058">
    <property type="entry name" value="AB_hydrolase_fold"/>
</dbReference>
<sequence length="159" mass="18127">MSREVLRYPRADGVMLTATLYLPPEYNKERDGPLPCIFWAYPREYKSKEAAGQNTRSSQQFSYISSMSPTLWAARGYAVLDGPTLPIVAEGDEEPNDTFIAQLVDEPKQPWKVSEGVLLMLRGFLWEVIVMVPSWLPICWRIQTSLHVQLHGLELTTAR</sequence>
<dbReference type="STRING" id="1157962.A0A250WY14"/>
<gene>
    <name evidence="2" type="ORF">CEUSTIGMA_g3118.t1</name>
</gene>
<evidence type="ECO:0000256" key="1">
    <source>
        <dbReference type="ARBA" id="ARBA00022801"/>
    </source>
</evidence>
<dbReference type="EMBL" id="BEGY01000013">
    <property type="protein sequence ID" value="GAX75675.1"/>
    <property type="molecule type" value="Genomic_DNA"/>
</dbReference>
<proteinExistence type="predicted"/>
<evidence type="ECO:0000313" key="2">
    <source>
        <dbReference type="EMBL" id="GAX75675.1"/>
    </source>
</evidence>
<accession>A0A250WY14</accession>
<dbReference type="Proteomes" id="UP000232323">
    <property type="component" value="Unassembled WGS sequence"/>
</dbReference>
<dbReference type="SUPFAM" id="SSF53474">
    <property type="entry name" value="alpha/beta-Hydrolases"/>
    <property type="match status" value="1"/>
</dbReference>
<dbReference type="Gene3D" id="3.40.50.1820">
    <property type="entry name" value="alpha/beta hydrolase"/>
    <property type="match status" value="1"/>
</dbReference>